<reference evidence="3 6" key="3">
    <citation type="submission" date="2019-09" db="EMBL/GenBank/DDBJ databases">
        <title>Investigation of probiotic properties of different lactic acid bacteria.</title>
        <authorList>
            <person name="Jaomanjaka F."/>
            <person name="Blanc P."/>
        </authorList>
    </citation>
    <scope>NUCLEOTIDE SEQUENCE [LARGE SCALE GENOMIC DNA]</scope>
    <source>
        <strain evidence="3 6">BIO6272</strain>
    </source>
</reference>
<name>A0A109DNK0_9LACO</name>
<evidence type="ECO:0000313" key="3">
    <source>
        <dbReference type="EMBL" id="KAB1972936.1"/>
    </source>
</evidence>
<dbReference type="Pfam" id="PF02486">
    <property type="entry name" value="Rep_trans"/>
    <property type="match status" value="1"/>
</dbReference>
<dbReference type="Proteomes" id="UP000430323">
    <property type="component" value="Unassembled WGS sequence"/>
</dbReference>
<organism evidence="2">
    <name type="scientific">Lactobacillus crispatus</name>
    <dbReference type="NCBI Taxonomy" id="47770"/>
    <lineage>
        <taxon>Bacteria</taxon>
        <taxon>Bacillati</taxon>
        <taxon>Bacillota</taxon>
        <taxon>Bacilli</taxon>
        <taxon>Lactobacillales</taxon>
        <taxon>Lactobacillaceae</taxon>
        <taxon>Lactobacillus</taxon>
    </lineage>
</organism>
<proteinExistence type="predicted"/>
<dbReference type="PATRIC" id="fig|47770.30.peg.2475"/>
<evidence type="ECO:0000313" key="4">
    <source>
        <dbReference type="EMBL" id="TDN33171.1"/>
    </source>
</evidence>
<dbReference type="EMBL" id="WBOB01000045">
    <property type="protein sequence ID" value="KAB1972936.1"/>
    <property type="molecule type" value="Genomic_DNA"/>
</dbReference>
<protein>
    <submittedName>
        <fullName evidence="3">Replication initiation factor domain-containing protein</fullName>
    </submittedName>
    <submittedName>
        <fullName evidence="4">Replication initiation protein</fullName>
    </submittedName>
</protein>
<dbReference type="RefSeq" id="WP_005728411.1">
    <property type="nucleotide sequence ID" value="NZ_CAZZQD010000002.1"/>
</dbReference>
<accession>A0A109DNK0</accession>
<reference evidence="2" key="1">
    <citation type="submission" date="2015-04" db="EMBL/GenBank/DDBJ databases">
        <title>Novel Lactobacillus sp. plasmids isolated from BV infected patients.</title>
        <authorList>
            <person name="Harris L.K."/>
            <person name="van Zyl L.J."/>
            <person name="Damelin L."/>
            <person name="Tiemessen C."/>
            <person name="Trindade M.I."/>
        </authorList>
    </citation>
    <scope>NUCLEOTIDE SEQUENCE</scope>
    <source>
        <strain evidence="2">L6</strain>
        <plasmid evidence="2">pLc17</plasmid>
    </source>
</reference>
<sequence>MNTPAGQWLLREIIAKIQNKHYSRCDVAFDIYNDSEIQYYQVWRWGMTKKFFYGKNGELQTVYFGARSSERQIRLYNKKIEQEQRHGRIVNVDSLWRLEMQLRGSKIENYVQEVREMLENFYLPDWDHEENLNRQMMIYALVHNPEFYSKASRASKQRYRKMIYEAKKSNRVSKILAKEFVNQFDILEGTLQKMMQRYHARNVEVKEIERDKEPVEYSQELIFRVKKYREIGKSTREIASTLGILVENVEEILELKNRNFDN</sequence>
<keyword evidence="2" id="KW-0614">Plasmid</keyword>
<dbReference type="EMBL" id="NKLP01000045">
    <property type="protein sequence ID" value="TDN33171.1"/>
    <property type="molecule type" value="Genomic_DNA"/>
</dbReference>
<keyword evidence="3" id="KW-0648">Protein biosynthesis</keyword>
<dbReference type="EMBL" id="KR052811">
    <property type="protein sequence ID" value="ALZ45653.1"/>
    <property type="molecule type" value="Genomic_DNA"/>
</dbReference>
<gene>
    <name evidence="4" type="ORF">CEE75_03005</name>
    <name evidence="3" type="ORF">F8251_07720</name>
</gene>
<evidence type="ECO:0000313" key="2">
    <source>
        <dbReference type="EMBL" id="ALZ45653.1"/>
    </source>
</evidence>
<dbReference type="Proteomes" id="UP000295195">
    <property type="component" value="Unassembled WGS sequence"/>
</dbReference>
<dbReference type="AlphaFoldDB" id="A0A109DNK0"/>
<evidence type="ECO:0000313" key="6">
    <source>
        <dbReference type="Proteomes" id="UP000430323"/>
    </source>
</evidence>
<dbReference type="GO" id="GO:0003743">
    <property type="term" value="F:translation initiation factor activity"/>
    <property type="evidence" value="ECO:0007669"/>
    <property type="project" value="UniProtKB-KW"/>
</dbReference>
<reference evidence="4 5" key="2">
    <citation type="submission" date="2017-06" db="EMBL/GenBank/DDBJ databases">
        <authorList>
            <person name="Swanenburg J."/>
            <person name="Kort R."/>
        </authorList>
    </citation>
    <scope>NUCLEOTIDE SEQUENCE [LARGE SCALE GENOMIC DNA]</scope>
    <source>
        <strain evidence="4 5">RL05</strain>
    </source>
</reference>
<evidence type="ECO:0000313" key="5">
    <source>
        <dbReference type="Proteomes" id="UP000295195"/>
    </source>
</evidence>
<geneLocation type="plasmid" evidence="2">
    <name>pLc17</name>
</geneLocation>
<evidence type="ECO:0000259" key="1">
    <source>
        <dbReference type="Pfam" id="PF02486"/>
    </source>
</evidence>
<dbReference type="InterPro" id="IPR003491">
    <property type="entry name" value="REP-like_C"/>
</dbReference>
<keyword evidence="3" id="KW-0396">Initiation factor</keyword>
<feature type="domain" description="Replication initiation protein-like C-terminal" evidence="1">
    <location>
        <begin position="22"/>
        <end position="117"/>
    </location>
</feature>